<comment type="caution">
    <text evidence="1">The sequence shown here is derived from an EMBL/GenBank/DDBJ whole genome shotgun (WGS) entry which is preliminary data.</text>
</comment>
<reference evidence="1 2" key="1">
    <citation type="submission" date="2016-11" db="EMBL/GenBank/DDBJ databases">
        <title>Draft Genome Sequences of Nine Cyanobacterial Strains from Diverse Habitats.</title>
        <authorList>
            <person name="Zhu T."/>
            <person name="Hou S."/>
            <person name="Lu X."/>
            <person name="Hess W.R."/>
        </authorList>
    </citation>
    <scope>NUCLEOTIDE SEQUENCE [LARGE SCALE GENOMIC DNA]</scope>
    <source>
        <strain evidence="1 2">IAM M-71</strain>
    </source>
</reference>
<dbReference type="STRING" id="454136.NIES2119_21570"/>
<protein>
    <recommendedName>
        <fullName evidence="3">NHL repeat containing protein</fullName>
    </recommendedName>
</protein>
<dbReference type="SUPFAM" id="SSF101908">
    <property type="entry name" value="Putative isomerase YbhE"/>
    <property type="match status" value="1"/>
</dbReference>
<organism evidence="1 2">
    <name type="scientific">[Phormidium ambiguum] IAM M-71</name>
    <dbReference type="NCBI Taxonomy" id="454136"/>
    <lineage>
        <taxon>Bacteria</taxon>
        <taxon>Bacillati</taxon>
        <taxon>Cyanobacteriota</taxon>
        <taxon>Cyanophyceae</taxon>
        <taxon>Oscillatoriophycideae</taxon>
        <taxon>Aerosakkonematales</taxon>
        <taxon>Aerosakkonemataceae</taxon>
        <taxon>Floridanema</taxon>
    </lineage>
</organism>
<dbReference type="AlphaFoldDB" id="A0A1U7IBV8"/>
<evidence type="ECO:0000313" key="1">
    <source>
        <dbReference type="EMBL" id="OKH34092.1"/>
    </source>
</evidence>
<evidence type="ECO:0000313" key="2">
    <source>
        <dbReference type="Proteomes" id="UP000185860"/>
    </source>
</evidence>
<gene>
    <name evidence="1" type="ORF">NIES2119_21570</name>
</gene>
<accession>A0A1U7IBV8</accession>
<name>A0A1U7IBV8_9CYAN</name>
<dbReference type="EMBL" id="MRCE01000024">
    <property type="protein sequence ID" value="OKH34092.1"/>
    <property type="molecule type" value="Genomic_DNA"/>
</dbReference>
<dbReference type="Proteomes" id="UP000185860">
    <property type="component" value="Unassembled WGS sequence"/>
</dbReference>
<sequence length="902" mass="95390">MVISEDKTLALDFVHNLWIWYLIMLDASQFFSENFYLSQNLDVAAAVNAGSLSSGLQHFNSFGQFEGRDPSLLFSNTFYLQQNSDVTAAVNGGFFRSGFEHFLLFGQFEGRDSSQLFNTQYYLAQNADVAAAVATTRGTADPLTGIEHFLLFGQFESRNPSQQFNNRFYLDSNSDVATAVNASPTDPLTGIKHFLDFGALEGRSPSLLFNNGFYLQQNQDVAAAVNNGFFRSSFLHFAQFGIVEQRFGSDLAFNPPVIYVSNNGAGNVGEVDRVNGIFAGQRRFLAGNNEGVELDILGNLYQAGDVTPGAGTIRVISQIGDRSDNDTFSLIRDRQLGGPQTGLVNPKGFAIAQTAGYIIVANNGAQNLKVFGTAAGGDVPPVATNPLPANAWDVVYDENADRLFVALVNGDISVFDNYIGNGSNIGGGGISRTIIPANASGNKVSTNLHGIVYEPTLDKLVVTDVGAATAAQSPNFANDGRIYVIDNASTANGNVLPSRTIEGSRTQLGNPVDLILDGNNVQVAEKAKNQLLIFSNIFTGADGNVTPDISVPEIGPESLVADRSLGILNPDVTNIESPTTLINAVFATSNPATPTATTEFVAKLSPNLQNTLSVFNTSGGVPTVENITFDLTGDAFITFDSGSDTNGGILIVNRLAESRNNGIFNPSRDRSIAGANTGLVAPKGLDVADSLGLVFVAENNAATPAILAFSTQAQGDVAPVFKTTNLAGRRPWDVDYEPTSDRLFVAATDGSVLIYDQYAVTQGVNGPTRTIIPSDAVGAKVSINLHGIIYVAAADTLLLSDVGSAMSATDGQLFTIPNASSANGNVAVRTQIAGANTLLGNPVDVTFDGANLYVAEKSNDRILRFDNILAQSGVLNIAPSIALASNKPESVALAPDYLSARI</sequence>
<proteinExistence type="predicted"/>
<evidence type="ECO:0008006" key="3">
    <source>
        <dbReference type="Google" id="ProtNLM"/>
    </source>
</evidence>